<reference evidence="2" key="1">
    <citation type="submission" date="2022-10" db="EMBL/GenBank/DDBJ databases">
        <title>Genome assembly of Pristionchus species.</title>
        <authorList>
            <person name="Yoshida K."/>
            <person name="Sommer R.J."/>
        </authorList>
    </citation>
    <scope>NUCLEOTIDE SEQUENCE [LARGE SCALE GENOMIC DNA]</scope>
    <source>
        <strain evidence="2">RS5460</strain>
    </source>
</reference>
<comment type="caution">
    <text evidence="1">The sequence shown here is derived from an EMBL/GenBank/DDBJ whole genome shotgun (WGS) entry which is preliminary data.</text>
</comment>
<evidence type="ECO:0000313" key="1">
    <source>
        <dbReference type="EMBL" id="GMR46954.1"/>
    </source>
</evidence>
<organism evidence="1 2">
    <name type="scientific">Pristionchus mayeri</name>
    <dbReference type="NCBI Taxonomy" id="1317129"/>
    <lineage>
        <taxon>Eukaryota</taxon>
        <taxon>Metazoa</taxon>
        <taxon>Ecdysozoa</taxon>
        <taxon>Nematoda</taxon>
        <taxon>Chromadorea</taxon>
        <taxon>Rhabditida</taxon>
        <taxon>Rhabditina</taxon>
        <taxon>Diplogasteromorpha</taxon>
        <taxon>Diplogasteroidea</taxon>
        <taxon>Neodiplogasteridae</taxon>
        <taxon>Pristionchus</taxon>
    </lineage>
</organism>
<feature type="non-terminal residue" evidence="1">
    <location>
        <position position="1"/>
    </location>
</feature>
<protein>
    <submittedName>
        <fullName evidence="1">Uncharacterized protein</fullName>
    </submittedName>
</protein>
<sequence length="115" mass="13352">FTASNFWTEFQEYYKSTIVDVARVASVKRLAFNKGSSVDAINVISIQPERFVKFFSQLVEIAPTIQIFEHKYFRNDRNQFDSLLATLTTSHIAPSTEIIDTKFRIILRAKEKDNK</sequence>
<feature type="non-terminal residue" evidence="1">
    <location>
        <position position="115"/>
    </location>
</feature>
<name>A0AAN5CM50_9BILA</name>
<dbReference type="EMBL" id="BTRK01000004">
    <property type="protein sequence ID" value="GMR46954.1"/>
    <property type="molecule type" value="Genomic_DNA"/>
</dbReference>
<evidence type="ECO:0000313" key="2">
    <source>
        <dbReference type="Proteomes" id="UP001328107"/>
    </source>
</evidence>
<dbReference type="AlphaFoldDB" id="A0AAN5CM50"/>
<accession>A0AAN5CM50</accession>
<proteinExistence type="predicted"/>
<gene>
    <name evidence="1" type="ORF">PMAYCL1PPCAC_17149</name>
</gene>
<dbReference type="Proteomes" id="UP001328107">
    <property type="component" value="Unassembled WGS sequence"/>
</dbReference>
<keyword evidence="2" id="KW-1185">Reference proteome</keyword>